<proteinExistence type="predicted"/>
<feature type="compositionally biased region" description="Basic residues" evidence="1">
    <location>
        <begin position="137"/>
        <end position="146"/>
    </location>
</feature>
<evidence type="ECO:0000259" key="2">
    <source>
        <dbReference type="Pfam" id="PF02338"/>
    </source>
</evidence>
<sequence length="207" mass="23056">MTGEKYCDLMKRESYWGGGPEIVALCNVLKRPIHVYELTAVTDAEADDGSKSRSGSQFRLRRMACFGSPKFDRREPLHILSADSRFPDVTPGRQMTSGNHFFAMFPLTSKTARQSAGVRGGGDMMTSEAALKSTFSQRRKKRRKSGSAKTESSIGGKKVRPEKGRRDYDEGGLFGAGNLLRQWLRPVGKIGYALDNLTNRLFGLFYT</sequence>
<reference evidence="3" key="1">
    <citation type="submission" date="2021-01" db="EMBL/GenBank/DDBJ databases">
        <authorList>
            <person name="Corre E."/>
            <person name="Pelletier E."/>
            <person name="Niang G."/>
            <person name="Scheremetjew M."/>
            <person name="Finn R."/>
            <person name="Kale V."/>
            <person name="Holt S."/>
            <person name="Cochrane G."/>
            <person name="Meng A."/>
            <person name="Brown T."/>
            <person name="Cohen L."/>
        </authorList>
    </citation>
    <scope>NUCLEOTIDE SEQUENCE</scope>
    <source>
        <strain evidence="3">Pop2</strain>
    </source>
</reference>
<feature type="compositionally biased region" description="Basic and acidic residues" evidence="1">
    <location>
        <begin position="159"/>
        <end position="168"/>
    </location>
</feature>
<gene>
    <name evidence="3" type="ORF">DBRI1063_LOCUS25997</name>
</gene>
<dbReference type="InterPro" id="IPR003323">
    <property type="entry name" value="OTU_dom"/>
</dbReference>
<evidence type="ECO:0000313" key="3">
    <source>
        <dbReference type="EMBL" id="CAD9359362.1"/>
    </source>
</evidence>
<dbReference type="AlphaFoldDB" id="A0A7S2EWL6"/>
<feature type="region of interest" description="Disordered" evidence="1">
    <location>
        <begin position="113"/>
        <end position="168"/>
    </location>
</feature>
<feature type="domain" description="OTU" evidence="2">
    <location>
        <begin position="4"/>
        <end position="39"/>
    </location>
</feature>
<evidence type="ECO:0000256" key="1">
    <source>
        <dbReference type="SAM" id="MobiDB-lite"/>
    </source>
</evidence>
<dbReference type="Gene3D" id="3.90.70.80">
    <property type="match status" value="1"/>
</dbReference>
<accession>A0A7S2EWL6</accession>
<organism evidence="3">
    <name type="scientific">Ditylum brightwellii</name>
    <dbReference type="NCBI Taxonomy" id="49249"/>
    <lineage>
        <taxon>Eukaryota</taxon>
        <taxon>Sar</taxon>
        <taxon>Stramenopiles</taxon>
        <taxon>Ochrophyta</taxon>
        <taxon>Bacillariophyta</taxon>
        <taxon>Mediophyceae</taxon>
        <taxon>Lithodesmiophycidae</taxon>
        <taxon>Lithodesmiales</taxon>
        <taxon>Lithodesmiaceae</taxon>
        <taxon>Ditylum</taxon>
    </lineage>
</organism>
<dbReference type="EMBL" id="HBGN01040604">
    <property type="protein sequence ID" value="CAD9359362.1"/>
    <property type="molecule type" value="Transcribed_RNA"/>
</dbReference>
<name>A0A7S2EWL6_9STRA</name>
<dbReference type="Pfam" id="PF02338">
    <property type="entry name" value="OTU"/>
    <property type="match status" value="1"/>
</dbReference>
<protein>
    <recommendedName>
        <fullName evidence="2">OTU domain-containing protein</fullName>
    </recommendedName>
</protein>